<proteinExistence type="predicted"/>
<evidence type="ECO:0000313" key="3">
    <source>
        <dbReference type="EMBL" id="QEI09303.1"/>
    </source>
</evidence>
<dbReference type="OrthoDB" id="2873672at2"/>
<reference evidence="3 4" key="1">
    <citation type="submission" date="2019-08" db="EMBL/GenBank/DDBJ databases">
        <title>Amphibian skin-associated Pigmentiphaga: genome sequence and occurrence across geography and hosts.</title>
        <authorList>
            <person name="Bletz M.C."/>
            <person name="Bunk B."/>
            <person name="Sproeer C."/>
            <person name="Biwer P."/>
            <person name="Reiter S."/>
            <person name="Rabemananjara F.C.E."/>
            <person name="Schulz S."/>
            <person name="Overmann J."/>
            <person name="Vences M."/>
        </authorList>
    </citation>
    <scope>NUCLEOTIDE SEQUENCE [LARGE SCALE GENOMIC DNA]</scope>
    <source>
        <strain evidence="3 4">Mada1488</strain>
    </source>
</reference>
<keyword evidence="1" id="KW-0812">Transmembrane</keyword>
<keyword evidence="1" id="KW-1133">Transmembrane helix</keyword>
<gene>
    <name evidence="3" type="ORF">FXN63_13375</name>
</gene>
<dbReference type="KEGG" id="pacr:FXN63_13375"/>
<feature type="transmembrane region" description="Helical" evidence="1">
    <location>
        <begin position="116"/>
        <end position="137"/>
    </location>
</feature>
<evidence type="ECO:0000313" key="4">
    <source>
        <dbReference type="Proteomes" id="UP000325161"/>
    </source>
</evidence>
<dbReference type="AlphaFoldDB" id="A0A5C0B6D7"/>
<dbReference type="InterPro" id="IPR019251">
    <property type="entry name" value="DUF2231_TM"/>
</dbReference>
<dbReference type="Proteomes" id="UP000325161">
    <property type="component" value="Chromosome"/>
</dbReference>
<evidence type="ECO:0000256" key="1">
    <source>
        <dbReference type="SAM" id="Phobius"/>
    </source>
</evidence>
<name>A0A5C0B6D7_9BURK</name>
<keyword evidence="4" id="KW-1185">Reference proteome</keyword>
<feature type="domain" description="DUF2231" evidence="2">
    <location>
        <begin position="23"/>
        <end position="130"/>
    </location>
</feature>
<dbReference type="PIRSF" id="PIRSF029509">
    <property type="entry name" value="UCP029509"/>
    <property type="match status" value="1"/>
</dbReference>
<feature type="transmembrane region" description="Helical" evidence="1">
    <location>
        <begin position="12"/>
        <end position="38"/>
    </location>
</feature>
<dbReference type="EMBL" id="CP043046">
    <property type="protein sequence ID" value="QEI09303.1"/>
    <property type="molecule type" value="Genomic_DNA"/>
</dbReference>
<organism evidence="3 4">
    <name type="scientific">Pigmentiphaga aceris</name>
    <dbReference type="NCBI Taxonomy" id="1940612"/>
    <lineage>
        <taxon>Bacteria</taxon>
        <taxon>Pseudomonadati</taxon>
        <taxon>Pseudomonadota</taxon>
        <taxon>Betaproteobacteria</taxon>
        <taxon>Burkholderiales</taxon>
        <taxon>Alcaligenaceae</taxon>
        <taxon>Pigmentiphaga</taxon>
    </lineage>
</organism>
<keyword evidence="1" id="KW-0472">Membrane</keyword>
<dbReference type="Pfam" id="PF09990">
    <property type="entry name" value="DUF2231"/>
    <property type="match status" value="1"/>
</dbReference>
<feature type="transmembrane region" description="Helical" evidence="1">
    <location>
        <begin position="50"/>
        <end position="74"/>
    </location>
</feature>
<accession>A0A5C0B6D7</accession>
<dbReference type="InterPro" id="IPR016923">
    <property type="entry name" value="UCP029509"/>
</dbReference>
<feature type="transmembrane region" description="Helical" evidence="1">
    <location>
        <begin position="86"/>
        <end position="104"/>
    </location>
</feature>
<protein>
    <recommendedName>
        <fullName evidence="2">DUF2231 domain-containing protein</fullName>
    </recommendedName>
</protein>
<evidence type="ECO:0000259" key="2">
    <source>
        <dbReference type="Pfam" id="PF09990"/>
    </source>
</evidence>
<sequence length="147" mass="16418">MPIPIERRRSRLAVAVYKLFDPIPFGMFVGALIFDVVYAKTGELLWMKAAAWLIAIGLIFAIIPRLVNLALVWFPARKPDSAALKIDFFLNFLAIVAAIFNAFVHSRDAYGVMPAGMWLSIATVVLLCVGSVVRTSYEFDLEERGHD</sequence>